<reference evidence="3 4" key="1">
    <citation type="journal article" date="2019" name="ISME J.">
        <title>Deianiraea, an extracellular bacterium associated with the ciliate Paramecium, suggests an alternative scenario for the evolution of Rickettsiales.</title>
        <authorList>
            <person name="Castelli M."/>
            <person name="Sabaneyeva E."/>
            <person name="Lanzoni O."/>
            <person name="Lebedeva N."/>
            <person name="Floriano A.M."/>
            <person name="Gaiarsa S."/>
            <person name="Benken K."/>
            <person name="Modeo L."/>
            <person name="Bandi C."/>
            <person name="Potekhin A."/>
            <person name="Sassera D."/>
            <person name="Petroni G."/>
        </authorList>
    </citation>
    <scope>NUCLEOTIDE SEQUENCE [LARGE SCALE GENOMIC DNA]</scope>
    <source>
        <strain evidence="3">CyL4-1</strain>
    </source>
</reference>
<feature type="chain" id="PRO_5023031284" description="Lysozyme inhibitor LprI-like N-terminal domain-containing protein" evidence="1">
    <location>
        <begin position="42"/>
        <end position="283"/>
    </location>
</feature>
<dbReference type="EMBL" id="CP029077">
    <property type="protein sequence ID" value="QED23474.1"/>
    <property type="molecule type" value="Genomic_DNA"/>
</dbReference>
<evidence type="ECO:0000313" key="4">
    <source>
        <dbReference type="Proteomes" id="UP000321934"/>
    </source>
</evidence>
<organism evidence="3 4">
    <name type="scientific">Candidatus Deianiraea vastatrix</name>
    <dbReference type="NCBI Taxonomy" id="2163644"/>
    <lineage>
        <taxon>Bacteria</taxon>
        <taxon>Pseudomonadati</taxon>
        <taxon>Pseudomonadota</taxon>
        <taxon>Alphaproteobacteria</taxon>
        <taxon>Rickettsiales</taxon>
        <taxon>Candidatus Deianiraeaceae</taxon>
        <taxon>Candidatus Deianiraea</taxon>
    </lineage>
</organism>
<evidence type="ECO:0000256" key="1">
    <source>
        <dbReference type="SAM" id="SignalP"/>
    </source>
</evidence>
<dbReference type="Proteomes" id="UP000321934">
    <property type="component" value="Chromosome"/>
</dbReference>
<dbReference type="Gene3D" id="1.20.1270.180">
    <property type="match status" value="1"/>
</dbReference>
<accession>A0A5B8XH00</accession>
<dbReference type="AlphaFoldDB" id="A0A5B8XH00"/>
<proteinExistence type="predicted"/>
<gene>
    <name evidence="3" type="ORF">Deia_00682</name>
</gene>
<name>A0A5B8XH00_9RICK</name>
<keyword evidence="1" id="KW-0732">Signal</keyword>
<evidence type="ECO:0000313" key="3">
    <source>
        <dbReference type="EMBL" id="QED23474.1"/>
    </source>
</evidence>
<dbReference type="InterPro" id="IPR009739">
    <property type="entry name" value="LprI-like_N"/>
</dbReference>
<sequence>MNILYDYDKNWNFKFCNMRMFLQSISAIFLCSFFITKHAFAIDCRNVQNDTFASTVCNSNDLINLDKELNDIYRETLKKSGKKDLIDSQREWIKFVYASTCNNNRDLYPSCKKNNAQYNPKRIEGFYKHRIQFLKTYDPSITKFNKIWYTFGGTAHNMIFDGSISCDTHTGGLDTCDTTQSHFDTYTKYNDDCIFEYRKPDFTAYCVIDNSLMVEIHDYKDISETELQNTMYDLYEHAKWYKSHNVGDNKPCPILKSQTFKNLLFIHCFLEKTSYYSRYNDYE</sequence>
<evidence type="ECO:0000259" key="2">
    <source>
        <dbReference type="Pfam" id="PF07007"/>
    </source>
</evidence>
<dbReference type="Pfam" id="PF07007">
    <property type="entry name" value="LprI"/>
    <property type="match status" value="1"/>
</dbReference>
<feature type="signal peptide" evidence="1">
    <location>
        <begin position="1"/>
        <end position="41"/>
    </location>
</feature>
<keyword evidence="4" id="KW-1185">Reference proteome</keyword>
<protein>
    <recommendedName>
        <fullName evidence="2">Lysozyme inhibitor LprI-like N-terminal domain-containing protein</fullName>
    </recommendedName>
</protein>
<feature type="domain" description="Lysozyme inhibitor LprI-like N-terminal" evidence="2">
    <location>
        <begin position="44"/>
        <end position="100"/>
    </location>
</feature>